<dbReference type="PROSITE" id="PS51545">
    <property type="entry name" value="PIK_HELICAL"/>
    <property type="match status" value="1"/>
</dbReference>
<keyword evidence="2" id="KW-0418">Kinase</keyword>
<dbReference type="PROSITE" id="PS50290">
    <property type="entry name" value="PI3_4_KINASE_3"/>
    <property type="match status" value="1"/>
</dbReference>
<proteinExistence type="predicted"/>
<dbReference type="SUPFAM" id="SSF48371">
    <property type="entry name" value="ARM repeat"/>
    <property type="match status" value="1"/>
</dbReference>
<dbReference type="InterPro" id="IPR015433">
    <property type="entry name" value="PI3/4_kinase"/>
</dbReference>
<evidence type="ECO:0000313" key="7">
    <source>
        <dbReference type="Proteomes" id="UP001470230"/>
    </source>
</evidence>
<dbReference type="InterPro" id="IPR042236">
    <property type="entry name" value="PI3K_accessory_sf"/>
</dbReference>
<feature type="compositionally biased region" description="Basic and acidic residues" evidence="3">
    <location>
        <begin position="633"/>
        <end position="642"/>
    </location>
</feature>
<evidence type="ECO:0008006" key="8">
    <source>
        <dbReference type="Google" id="ProtNLM"/>
    </source>
</evidence>
<keyword evidence="1" id="KW-0808">Transferase</keyword>
<dbReference type="Gene3D" id="1.25.40.70">
    <property type="entry name" value="Phosphatidylinositol 3-kinase, accessory domain (PIK)"/>
    <property type="match status" value="1"/>
</dbReference>
<feature type="compositionally biased region" description="Acidic residues" evidence="3">
    <location>
        <begin position="653"/>
        <end position="663"/>
    </location>
</feature>
<keyword evidence="7" id="KW-1185">Reference proteome</keyword>
<evidence type="ECO:0000256" key="3">
    <source>
        <dbReference type="SAM" id="MobiDB-lite"/>
    </source>
</evidence>
<dbReference type="InterPro" id="IPR016024">
    <property type="entry name" value="ARM-type_fold"/>
</dbReference>
<dbReference type="Gene3D" id="3.30.1010.10">
    <property type="entry name" value="Phosphatidylinositol 3-kinase Catalytic Subunit, Chain A, domain 4"/>
    <property type="match status" value="1"/>
</dbReference>
<organism evidence="6 7">
    <name type="scientific">Tritrichomonas musculus</name>
    <dbReference type="NCBI Taxonomy" id="1915356"/>
    <lineage>
        <taxon>Eukaryota</taxon>
        <taxon>Metamonada</taxon>
        <taxon>Parabasalia</taxon>
        <taxon>Tritrichomonadida</taxon>
        <taxon>Tritrichomonadidae</taxon>
        <taxon>Tritrichomonas</taxon>
    </lineage>
</organism>
<dbReference type="InterPro" id="IPR000403">
    <property type="entry name" value="PI3/4_kinase_cat_dom"/>
</dbReference>
<dbReference type="PANTHER" id="PTHR10048:SF22">
    <property type="entry name" value="PHOSPHATIDYLINOSITOL 4-KINASE BETA"/>
    <property type="match status" value="1"/>
</dbReference>
<dbReference type="InterPro" id="IPR011009">
    <property type="entry name" value="Kinase-like_dom_sf"/>
</dbReference>
<gene>
    <name evidence="6" type="ORF">M9Y10_014400</name>
</gene>
<dbReference type="CDD" id="cd05167">
    <property type="entry name" value="PI4Kc_III_alpha"/>
    <property type="match status" value="1"/>
</dbReference>
<evidence type="ECO:0000256" key="2">
    <source>
        <dbReference type="ARBA" id="ARBA00022777"/>
    </source>
</evidence>
<feature type="region of interest" description="Disordered" evidence="3">
    <location>
        <begin position="633"/>
        <end position="673"/>
    </location>
</feature>
<comment type="caution">
    <text evidence="6">The sequence shown here is derived from an EMBL/GenBank/DDBJ whole genome shotgun (WGS) entry which is preliminary data.</text>
</comment>
<dbReference type="EMBL" id="JAPFFF010000002">
    <property type="protein sequence ID" value="KAK8896495.1"/>
    <property type="molecule type" value="Genomic_DNA"/>
</dbReference>
<evidence type="ECO:0000313" key="6">
    <source>
        <dbReference type="EMBL" id="KAK8896495.1"/>
    </source>
</evidence>
<evidence type="ECO:0000256" key="1">
    <source>
        <dbReference type="ARBA" id="ARBA00022679"/>
    </source>
</evidence>
<dbReference type="Proteomes" id="UP001470230">
    <property type="component" value="Unassembled WGS sequence"/>
</dbReference>
<evidence type="ECO:0000259" key="4">
    <source>
        <dbReference type="PROSITE" id="PS50290"/>
    </source>
</evidence>
<protein>
    <recommendedName>
        <fullName evidence="8">Phosphatidylinositol 3-and 4-kinase family protein</fullName>
    </recommendedName>
</protein>
<dbReference type="SUPFAM" id="SSF56112">
    <property type="entry name" value="Protein kinase-like (PK-like)"/>
    <property type="match status" value="1"/>
</dbReference>
<sequence length="1466" mass="169114">MNLNNVGMKLKRSFIKLQEQSVSTSIYSYQELDDMIALKYQKIHPKISESSSETFQPPETTELGKVNRILTRLKSQQQLNQLLSILEFTQFSAVKSKLNDFFLRLFLHPSERDSISIPFETILLDFHRFFPYFEEEDQVELLDALSTMLLQVSPSEGQDESSLPLYQLTIHVCTLILKKCIKINFATNLTITYVNSILQDSIKIASAVSQTKKKLIKKAVYIGEFLTFASEIEPLMSANDANMNRLIQQFFITCILFTLDDIDYLKKWNSSLDRIARFFPPLIQRKPKIDFSSTKVRIQELLTLYNIEKHYKTEDVISIFNKLLPGLPTKYLQQMDQSDVIYALSIYLLEKVRAERGIFGQILEYIEVKYIPHFSGILKSMIDPLLNIFYEYLANLTDTERRDMCASFTMCELIQQFASRNERVQTRVDPILKDFANNYPIQICNTEVLKSVATTYNELSKNEDQQRIQIFSEIIDKMFNEAFASVPNSFNAAIFHSQVGDNLFDQNCSSLFPILQKLSPDLNEKIMKQVMMRSLVSGQAKFANEELIRMVQNDTERYILSASYLVMNPDSDIVMDMMKQSDSQTLLLAWTHVAMESVKMSKLIIPLLIQAFIDLSKNNVGIFGLKKVEKVQTETDKSETKNQKTKKTKNSESESENEDDESEKSESESKDIENENDEVLVLNDELFVVDEEMIRFQTTLLQFFIENITLSRHYANYASVLMCAAEKTFVQHASIVPAVISYAYLGCLVMKSPTKVTTRYFNNLQQIILKLSLLAYSFTYDDYVLKYITQRELFMLQQLIDYLPKVLKKCKKADKAKTDQKEPSNAEEPQEQEKASEKISSNKSVEKTSSRKSSDKLVDNNKISEVSKTCLHNVEMNYLQEDQKYGQLNKLSEVVSFLLCDEVQIFNAFLNQTHTPPSLSKVLLQYQNKSSDATDAKRIKEIWEIAPEALYPFCRMQNVGGTVLTQINDMIEKDNYIGPSVPMLAPIYALSTKPNLKYLDIWKTIPGSKALSLLTPKMMKNTISAKYVARCFQRFTRRESLLFLPQLVQSLRFDKSEVLREFLIGYCKQSEVFCHYLLWNILAEKNNPIGNNDKLPSILKDLEKTIIDNMNEKEKKNYENEFGLIDKLDEVSQKLLPMEIDQRPPAFIDMLNELELPEGLYIPSNPNYKIISIDSEHSVPLKSHARVPILVHFQVYDENDEEKKPIPFSCIFKIHDDVRQDAMMIQFIDMIKQILNDAGIDHYLFPYRVFATGENRGVIECIHNAKSRHDLGVATNEFLLTYFINKYGQVGTPGFQRAQDNFIKSVAPYSLICYLFQVKDRHNANIMIDEDGHMLHIDFGFIFEISPGGNMKFEKAPFKLTREMIDVLGGSKDALAFQKFVKLLTKCFFAVRARHEELEAITSLMMNAGFPCFLPDSIKKLQARMFINKSAKETCNEIIKLVDSSYESSFTTMYDGFQKKSNDIWF</sequence>
<dbReference type="InterPro" id="IPR018936">
    <property type="entry name" value="PI3/4_kinase_CS"/>
</dbReference>
<accession>A0ABR2L2M8</accession>
<dbReference type="PROSITE" id="PS00915">
    <property type="entry name" value="PI3_4_KINASE_1"/>
    <property type="match status" value="1"/>
</dbReference>
<dbReference type="Gene3D" id="1.10.1070.11">
    <property type="entry name" value="Phosphatidylinositol 3-/4-kinase, catalytic domain"/>
    <property type="match status" value="1"/>
</dbReference>
<evidence type="ECO:0000259" key="5">
    <source>
        <dbReference type="PROSITE" id="PS51545"/>
    </source>
</evidence>
<feature type="domain" description="PI3K/PI4K catalytic" evidence="4">
    <location>
        <begin position="1175"/>
        <end position="1450"/>
    </location>
</feature>
<feature type="compositionally biased region" description="Basic and acidic residues" evidence="3">
    <location>
        <begin position="844"/>
        <end position="858"/>
    </location>
</feature>
<dbReference type="Pfam" id="PF00613">
    <property type="entry name" value="PI3Ka"/>
    <property type="match status" value="1"/>
</dbReference>
<feature type="domain" description="PIK helical" evidence="5">
    <location>
        <begin position="925"/>
        <end position="1105"/>
    </location>
</feature>
<feature type="region of interest" description="Disordered" evidence="3">
    <location>
        <begin position="817"/>
        <end position="858"/>
    </location>
</feature>
<feature type="compositionally biased region" description="Basic and acidic residues" evidence="3">
    <location>
        <begin position="664"/>
        <end position="673"/>
    </location>
</feature>
<reference evidence="6 7" key="1">
    <citation type="submission" date="2024-04" db="EMBL/GenBank/DDBJ databases">
        <title>Tritrichomonas musculus Genome.</title>
        <authorList>
            <person name="Alves-Ferreira E."/>
            <person name="Grigg M."/>
            <person name="Lorenzi H."/>
            <person name="Galac M."/>
        </authorList>
    </citation>
    <scope>NUCLEOTIDE SEQUENCE [LARGE SCALE GENOMIC DNA]</scope>
    <source>
        <strain evidence="6 7">EAF2021</strain>
    </source>
</reference>
<dbReference type="Pfam" id="PF00454">
    <property type="entry name" value="PI3_PI4_kinase"/>
    <property type="match status" value="1"/>
</dbReference>
<dbReference type="SMART" id="SM00146">
    <property type="entry name" value="PI3Kc"/>
    <property type="match status" value="1"/>
</dbReference>
<name>A0ABR2L2M8_9EUKA</name>
<dbReference type="InterPro" id="IPR036940">
    <property type="entry name" value="PI3/4_kinase_cat_sf"/>
</dbReference>
<dbReference type="PANTHER" id="PTHR10048">
    <property type="entry name" value="PHOSPHATIDYLINOSITOL KINASE"/>
    <property type="match status" value="1"/>
</dbReference>
<dbReference type="InterPro" id="IPR001263">
    <property type="entry name" value="PI3K_accessory_dom"/>
</dbReference>